<feature type="domain" description="VOC" evidence="4">
    <location>
        <begin position="1"/>
        <end position="119"/>
    </location>
</feature>
<dbReference type="InterPro" id="IPR029068">
    <property type="entry name" value="Glyas_Bleomycin-R_OHBP_Dase"/>
</dbReference>
<dbReference type="GO" id="GO:0046677">
    <property type="term" value="P:response to antibiotic"/>
    <property type="evidence" value="ECO:0007669"/>
    <property type="project" value="UniProtKB-KW"/>
</dbReference>
<evidence type="ECO:0000259" key="4">
    <source>
        <dbReference type="PROSITE" id="PS51819"/>
    </source>
</evidence>
<dbReference type="PRINTS" id="PR00311">
    <property type="entry name" value="BLEOMYCINRST"/>
</dbReference>
<comment type="similarity">
    <text evidence="1">Belongs to the bleomycin resistance protein family.</text>
</comment>
<dbReference type="Pfam" id="PF00903">
    <property type="entry name" value="Glyoxalase"/>
    <property type="match status" value="1"/>
</dbReference>
<dbReference type="InterPro" id="IPR037523">
    <property type="entry name" value="VOC_core"/>
</dbReference>
<reference evidence="5 6" key="1">
    <citation type="submission" date="2020-03" db="EMBL/GenBank/DDBJ databases">
        <title>Genomic Encyclopedia of Type Strains, Phase IV (KMG-IV): sequencing the most valuable type-strain genomes for metagenomic binning, comparative biology and taxonomic classification.</title>
        <authorList>
            <person name="Goeker M."/>
        </authorList>
    </citation>
    <scope>NUCLEOTIDE SEQUENCE [LARGE SCALE GENOMIC DNA]</scope>
    <source>
        <strain evidence="5 6">DSM 4736</strain>
    </source>
</reference>
<evidence type="ECO:0000313" key="6">
    <source>
        <dbReference type="Proteomes" id="UP000587415"/>
    </source>
</evidence>
<proteinExistence type="inferred from homology"/>
<keyword evidence="6" id="KW-1185">Reference proteome</keyword>
<name>A0A7X6BME9_9CAUL</name>
<evidence type="ECO:0000256" key="3">
    <source>
        <dbReference type="ARBA" id="ARBA00023251"/>
    </source>
</evidence>
<dbReference type="AlphaFoldDB" id="A0A7X6BME9"/>
<dbReference type="SUPFAM" id="SSF54593">
    <property type="entry name" value="Glyoxalase/Bleomycin resistance protein/Dihydroxybiphenyl dioxygenase"/>
    <property type="match status" value="1"/>
</dbReference>
<evidence type="ECO:0000256" key="1">
    <source>
        <dbReference type="ARBA" id="ARBA00011051"/>
    </source>
</evidence>
<dbReference type="GO" id="GO:0016829">
    <property type="term" value="F:lyase activity"/>
    <property type="evidence" value="ECO:0007669"/>
    <property type="project" value="UniProtKB-KW"/>
</dbReference>
<dbReference type="PROSITE" id="PS51819">
    <property type="entry name" value="VOC"/>
    <property type="match status" value="1"/>
</dbReference>
<dbReference type="EMBL" id="JAATJM010000001">
    <property type="protein sequence ID" value="NJC41003.1"/>
    <property type="molecule type" value="Genomic_DNA"/>
</dbReference>
<dbReference type="RefSeq" id="WP_168045834.1">
    <property type="nucleotide sequence ID" value="NZ_JAATJM010000001.1"/>
</dbReference>
<keyword evidence="5" id="KW-0560">Oxidoreductase</keyword>
<dbReference type="InterPro" id="IPR000335">
    <property type="entry name" value="Bleomycin-R"/>
</dbReference>
<accession>A0A7X6BME9</accession>
<dbReference type="Proteomes" id="UP000587415">
    <property type="component" value="Unassembled WGS sequence"/>
</dbReference>
<sequence>MTDHATPNLPSRDFDATARFYAALGFEPTWKDGGWMILTRGALKLEFFPYPDLDPATSSFGCCLRLDDADAFHAVCKAAGVPERSGGLPRVQAPALEHSGLRIGYLLDPDGTLVRLVQNPA</sequence>
<keyword evidence="3" id="KW-0046">Antibiotic resistance</keyword>
<protein>
    <recommendedName>
        <fullName evidence="2">Bleomycin resistance protein</fullName>
    </recommendedName>
</protein>
<gene>
    <name evidence="5" type="ORF">GGQ87_001261</name>
</gene>
<dbReference type="InterPro" id="IPR004360">
    <property type="entry name" value="Glyas_Fos-R_dOase_dom"/>
</dbReference>
<organism evidence="5 6">
    <name type="scientific">Brevundimonas alba</name>
    <dbReference type="NCBI Taxonomy" id="74314"/>
    <lineage>
        <taxon>Bacteria</taxon>
        <taxon>Pseudomonadati</taxon>
        <taxon>Pseudomonadota</taxon>
        <taxon>Alphaproteobacteria</taxon>
        <taxon>Caulobacterales</taxon>
        <taxon>Caulobacteraceae</taxon>
        <taxon>Brevundimonas</taxon>
    </lineage>
</organism>
<evidence type="ECO:0000313" key="5">
    <source>
        <dbReference type="EMBL" id="NJC41003.1"/>
    </source>
</evidence>
<dbReference type="GO" id="GO:0051213">
    <property type="term" value="F:dioxygenase activity"/>
    <property type="evidence" value="ECO:0007669"/>
    <property type="project" value="UniProtKB-KW"/>
</dbReference>
<dbReference type="Gene3D" id="3.10.180.10">
    <property type="entry name" value="2,3-Dihydroxybiphenyl 1,2-Dioxygenase, domain 1"/>
    <property type="match status" value="1"/>
</dbReference>
<evidence type="ECO:0000256" key="2">
    <source>
        <dbReference type="ARBA" id="ARBA00021572"/>
    </source>
</evidence>
<dbReference type="CDD" id="cd08350">
    <property type="entry name" value="BLMT_like"/>
    <property type="match status" value="1"/>
</dbReference>
<comment type="caution">
    <text evidence="5">The sequence shown here is derived from an EMBL/GenBank/DDBJ whole genome shotgun (WGS) entry which is preliminary data.</text>
</comment>
<keyword evidence="5" id="KW-0456">Lyase</keyword>
<keyword evidence="5" id="KW-0223">Dioxygenase</keyword>